<organism evidence="1 2">
    <name type="scientific">Acinetobacter venetianus</name>
    <dbReference type="NCBI Taxonomy" id="52133"/>
    <lineage>
        <taxon>Bacteria</taxon>
        <taxon>Pseudomonadati</taxon>
        <taxon>Pseudomonadota</taxon>
        <taxon>Gammaproteobacteria</taxon>
        <taxon>Moraxellales</taxon>
        <taxon>Moraxellaceae</taxon>
        <taxon>Acinetobacter</taxon>
    </lineage>
</organism>
<evidence type="ECO:0000313" key="2">
    <source>
        <dbReference type="Proteomes" id="UP000075680"/>
    </source>
</evidence>
<gene>
    <name evidence="1" type="ORF">AVENLUH5627_03153</name>
</gene>
<comment type="caution">
    <text evidence="1">The sequence shown here is derived from an EMBL/GenBank/DDBJ whole genome shotgun (WGS) entry which is preliminary data.</text>
</comment>
<sequence>MQLQPKYKHVWFVFLMIFFIGGSSAVVAAVHTIQADEQMEAMSQQMPCHDQAKTDQHQHMPMSHVDAQMMVKCHGDNMSDDQHCQDCNQPSHCQNINLALDQQVPTLSLTSIFELNHRTNTDYQARHLAGYWQEILRPPKA</sequence>
<evidence type="ECO:0000313" key="1">
    <source>
        <dbReference type="EMBL" id="KXZ64086.1"/>
    </source>
</evidence>
<dbReference type="RefSeq" id="WP_061398080.1">
    <property type="nucleotide sequence ID" value="NZ_JRUE01000235.1"/>
</dbReference>
<accession>A0A137XMF3</accession>
<accession>A0A150HK59</accession>
<dbReference type="Proteomes" id="UP000075680">
    <property type="component" value="Unassembled WGS sequence"/>
</dbReference>
<dbReference type="PATRIC" id="fig|52133.18.peg.3233"/>
<protein>
    <submittedName>
        <fullName evidence="1">Uncharacterized protein</fullName>
    </submittedName>
</protein>
<proteinExistence type="predicted"/>
<dbReference type="EMBL" id="JRUE01000235">
    <property type="protein sequence ID" value="KXZ64086.1"/>
    <property type="molecule type" value="Genomic_DNA"/>
</dbReference>
<name>A0A150HK59_9GAMM</name>
<reference evidence="1 2" key="1">
    <citation type="journal article" date="2016" name="Sci. Rep.">
        <title>Genomic and phenotypic characterization of the species Acinetobacter venetianus.</title>
        <authorList>
            <person name="Fondi M."/>
            <person name="Maida I."/>
            <person name="Perrin E."/>
            <person name="Orlandini V."/>
            <person name="La Torre L."/>
            <person name="Bosi E."/>
            <person name="Negroni A."/>
            <person name="Zanaroli G."/>
            <person name="Fava F."/>
            <person name="Decorosi F."/>
            <person name="Giovannetti L."/>
            <person name="Viti C."/>
            <person name="Vaneechoutte M."/>
            <person name="Dijkshoorn L."/>
            <person name="Fani R."/>
        </authorList>
    </citation>
    <scope>NUCLEOTIDE SEQUENCE [LARGE SCALE GENOMIC DNA]</scope>
    <source>
        <strain evidence="1 2">LUH5627</strain>
    </source>
</reference>
<dbReference type="AlphaFoldDB" id="A0A150HK59"/>